<evidence type="ECO:0000313" key="3">
    <source>
        <dbReference type="Proteomes" id="UP000185596"/>
    </source>
</evidence>
<comment type="caution">
    <text evidence="2">The sequence shown here is derived from an EMBL/GenBank/DDBJ whole genome shotgun (WGS) entry which is preliminary data.</text>
</comment>
<keyword evidence="1" id="KW-0812">Transmembrane</keyword>
<name>A0A1Q8CGS2_9PSEU</name>
<sequence>MRPWQRWTAAVGGAALGVAGGLAVFVTDNEVGATALLFLGGLALLMSLTGRVPDRIGKEGMSYEVVGPVEQAVKNVLADEAVPIATREVVAEAVRYEFDHRVTSKPAPGRQLELSTRVNAVLLESKVLRALEAVVPNGKVVDRGVPVAGLEVDAVVRDEGAADLTGAVFFDISPSFDERHVMRTIDLLLPGSPRTLVFVEGASGVASPALRDAVARRAAERFPGRDLRFLTVDESGASGELEREIAAVLA</sequence>
<proteinExistence type="predicted"/>
<organism evidence="2 3">
    <name type="scientific">Actinophytocola xanthii</name>
    <dbReference type="NCBI Taxonomy" id="1912961"/>
    <lineage>
        <taxon>Bacteria</taxon>
        <taxon>Bacillati</taxon>
        <taxon>Actinomycetota</taxon>
        <taxon>Actinomycetes</taxon>
        <taxon>Pseudonocardiales</taxon>
        <taxon>Pseudonocardiaceae</taxon>
    </lineage>
</organism>
<dbReference type="EMBL" id="MSIE01000053">
    <property type="protein sequence ID" value="OLF13591.1"/>
    <property type="molecule type" value="Genomic_DNA"/>
</dbReference>
<feature type="transmembrane region" description="Helical" evidence="1">
    <location>
        <begin position="33"/>
        <end position="52"/>
    </location>
</feature>
<protein>
    <submittedName>
        <fullName evidence="2">Uncharacterized protein</fullName>
    </submittedName>
</protein>
<keyword evidence="3" id="KW-1185">Reference proteome</keyword>
<keyword evidence="1" id="KW-0472">Membrane</keyword>
<evidence type="ECO:0000256" key="1">
    <source>
        <dbReference type="SAM" id="Phobius"/>
    </source>
</evidence>
<accession>A0A1Q8CGS2</accession>
<keyword evidence="1" id="KW-1133">Transmembrane helix</keyword>
<gene>
    <name evidence="2" type="ORF">BU204_26460</name>
</gene>
<evidence type="ECO:0000313" key="2">
    <source>
        <dbReference type="EMBL" id="OLF13591.1"/>
    </source>
</evidence>
<dbReference type="STRING" id="1912961.BU204_26460"/>
<dbReference type="AlphaFoldDB" id="A0A1Q8CGS2"/>
<dbReference type="Proteomes" id="UP000185596">
    <property type="component" value="Unassembled WGS sequence"/>
</dbReference>
<reference evidence="2 3" key="1">
    <citation type="submission" date="2016-12" db="EMBL/GenBank/DDBJ databases">
        <title>The draft genome sequence of Actinophytocola sp. 11-183.</title>
        <authorList>
            <person name="Wang W."/>
            <person name="Yuan L."/>
        </authorList>
    </citation>
    <scope>NUCLEOTIDE SEQUENCE [LARGE SCALE GENOMIC DNA]</scope>
    <source>
        <strain evidence="2 3">11-183</strain>
    </source>
</reference>